<evidence type="ECO:0000313" key="2">
    <source>
        <dbReference type="Proteomes" id="UP000765509"/>
    </source>
</evidence>
<organism evidence="1 2">
    <name type="scientific">Austropuccinia psidii MF-1</name>
    <dbReference type="NCBI Taxonomy" id="1389203"/>
    <lineage>
        <taxon>Eukaryota</taxon>
        <taxon>Fungi</taxon>
        <taxon>Dikarya</taxon>
        <taxon>Basidiomycota</taxon>
        <taxon>Pucciniomycotina</taxon>
        <taxon>Pucciniomycetes</taxon>
        <taxon>Pucciniales</taxon>
        <taxon>Sphaerophragmiaceae</taxon>
        <taxon>Austropuccinia</taxon>
    </lineage>
</organism>
<evidence type="ECO:0000313" key="1">
    <source>
        <dbReference type="EMBL" id="MBW0475205.1"/>
    </source>
</evidence>
<accession>A0A9Q3C1V8</accession>
<comment type="caution">
    <text evidence="1">The sequence shown here is derived from an EMBL/GenBank/DDBJ whole genome shotgun (WGS) entry which is preliminary data.</text>
</comment>
<dbReference type="Proteomes" id="UP000765509">
    <property type="component" value="Unassembled WGS sequence"/>
</dbReference>
<protein>
    <submittedName>
        <fullName evidence="1">Uncharacterized protein</fullName>
    </submittedName>
</protein>
<name>A0A9Q3C1V8_9BASI</name>
<sequence length="156" mass="17436">MAKPTSGPQVGHCSVHGLWQPPEATSSPPIKDFPQVQGKTFPSSMHPVLKDPEVVHIWHNIPLCTIFSQCHNYGNSPPLTSVWHIKPQSFYGQLALSITSGQYGHVIVLWTIYGHLSFGDFMALHLNPEAIEAIYDQLGISGHFPQNQGKWPKWNF</sequence>
<keyword evidence="2" id="KW-1185">Reference proteome</keyword>
<gene>
    <name evidence="1" type="ORF">O181_014920</name>
</gene>
<reference evidence="1" key="1">
    <citation type="submission" date="2021-03" db="EMBL/GenBank/DDBJ databases">
        <title>Draft genome sequence of rust myrtle Austropuccinia psidii MF-1, a brazilian biotype.</title>
        <authorList>
            <person name="Quecine M.C."/>
            <person name="Pachon D.M.R."/>
            <person name="Bonatelli M.L."/>
            <person name="Correr F.H."/>
            <person name="Franceschini L.M."/>
            <person name="Leite T.F."/>
            <person name="Margarido G.R.A."/>
            <person name="Almeida C.A."/>
            <person name="Ferrarezi J.A."/>
            <person name="Labate C.A."/>
        </authorList>
    </citation>
    <scope>NUCLEOTIDE SEQUENCE</scope>
    <source>
        <strain evidence="1">MF-1</strain>
    </source>
</reference>
<dbReference type="AlphaFoldDB" id="A0A9Q3C1V8"/>
<proteinExistence type="predicted"/>
<dbReference type="EMBL" id="AVOT02004024">
    <property type="protein sequence ID" value="MBW0475205.1"/>
    <property type="molecule type" value="Genomic_DNA"/>
</dbReference>